<reference evidence="8" key="2">
    <citation type="submission" date="2023-05" db="EMBL/GenBank/DDBJ databases">
        <authorList>
            <consortium name="Lawrence Berkeley National Laboratory"/>
            <person name="Steindorff A."/>
            <person name="Hensen N."/>
            <person name="Bonometti L."/>
            <person name="Westerberg I."/>
            <person name="Brannstrom I.O."/>
            <person name="Guillou S."/>
            <person name="Cros-Aarteil S."/>
            <person name="Calhoun S."/>
            <person name="Haridas S."/>
            <person name="Kuo A."/>
            <person name="Mondo S."/>
            <person name="Pangilinan J."/>
            <person name="Riley R."/>
            <person name="Labutti K."/>
            <person name="Andreopoulos B."/>
            <person name="Lipzen A."/>
            <person name="Chen C."/>
            <person name="Yanf M."/>
            <person name="Daum C."/>
            <person name="Ng V."/>
            <person name="Clum A."/>
            <person name="Ohm R."/>
            <person name="Martin F."/>
            <person name="Silar P."/>
            <person name="Natvig D."/>
            <person name="Lalanne C."/>
            <person name="Gautier V."/>
            <person name="Ament-Velasquez S.L."/>
            <person name="Kruys A."/>
            <person name="Hutchinson M.I."/>
            <person name="Powell A.J."/>
            <person name="Barry K."/>
            <person name="Miller A.N."/>
            <person name="Grigoriev I.V."/>
            <person name="Debuchy R."/>
            <person name="Gladieux P."/>
            <person name="Thoren M.H."/>
            <person name="Johannesson H."/>
        </authorList>
    </citation>
    <scope>NUCLEOTIDE SEQUENCE</scope>
    <source>
        <strain evidence="8">PSN293</strain>
    </source>
</reference>
<dbReference type="InterPro" id="IPR016166">
    <property type="entry name" value="FAD-bd_PCMH"/>
</dbReference>
<feature type="domain" description="FAD-binding PCMH-type" evidence="7">
    <location>
        <begin position="1"/>
        <end position="167"/>
    </location>
</feature>
<dbReference type="Gene3D" id="3.30.465.10">
    <property type="match status" value="1"/>
</dbReference>
<proteinExistence type="predicted"/>
<evidence type="ECO:0000313" key="8">
    <source>
        <dbReference type="EMBL" id="KAK4209565.1"/>
    </source>
</evidence>
<evidence type="ECO:0000256" key="3">
    <source>
        <dbReference type="ARBA" id="ARBA00022692"/>
    </source>
</evidence>
<accession>A0AAN6XZL4</accession>
<evidence type="ECO:0000259" key="7">
    <source>
        <dbReference type="PROSITE" id="PS51387"/>
    </source>
</evidence>
<evidence type="ECO:0000256" key="6">
    <source>
        <dbReference type="ARBA" id="ARBA00023136"/>
    </source>
</evidence>
<dbReference type="PANTHER" id="PTHR10801">
    <property type="entry name" value="24-DEHYDROCHOLESTEROL REDUCTASE"/>
    <property type="match status" value="1"/>
</dbReference>
<organism evidence="8 9">
    <name type="scientific">Rhypophila decipiens</name>
    <dbReference type="NCBI Taxonomy" id="261697"/>
    <lineage>
        <taxon>Eukaryota</taxon>
        <taxon>Fungi</taxon>
        <taxon>Dikarya</taxon>
        <taxon>Ascomycota</taxon>
        <taxon>Pezizomycotina</taxon>
        <taxon>Sordariomycetes</taxon>
        <taxon>Sordariomycetidae</taxon>
        <taxon>Sordariales</taxon>
        <taxon>Naviculisporaceae</taxon>
        <taxon>Rhypophila</taxon>
    </lineage>
</organism>
<dbReference type="EC" id="1.3.1.72" evidence="2"/>
<dbReference type="SUPFAM" id="SSF56176">
    <property type="entry name" value="FAD-binding/transporter-associated domain-like"/>
    <property type="match status" value="1"/>
</dbReference>
<keyword evidence="4" id="KW-1133">Transmembrane helix</keyword>
<dbReference type="GO" id="GO:0000246">
    <property type="term" value="F:Delta24(24-1) sterol reductase activity"/>
    <property type="evidence" value="ECO:0007669"/>
    <property type="project" value="TreeGrafter"/>
</dbReference>
<reference evidence="8" key="1">
    <citation type="journal article" date="2023" name="Mol. Phylogenet. Evol.">
        <title>Genome-scale phylogeny and comparative genomics of the fungal order Sordariales.</title>
        <authorList>
            <person name="Hensen N."/>
            <person name="Bonometti L."/>
            <person name="Westerberg I."/>
            <person name="Brannstrom I.O."/>
            <person name="Guillou S."/>
            <person name="Cros-Aarteil S."/>
            <person name="Calhoun S."/>
            <person name="Haridas S."/>
            <person name="Kuo A."/>
            <person name="Mondo S."/>
            <person name="Pangilinan J."/>
            <person name="Riley R."/>
            <person name="LaButti K."/>
            <person name="Andreopoulos B."/>
            <person name="Lipzen A."/>
            <person name="Chen C."/>
            <person name="Yan M."/>
            <person name="Daum C."/>
            <person name="Ng V."/>
            <person name="Clum A."/>
            <person name="Steindorff A."/>
            <person name="Ohm R.A."/>
            <person name="Martin F."/>
            <person name="Silar P."/>
            <person name="Natvig D.O."/>
            <person name="Lalanne C."/>
            <person name="Gautier V."/>
            <person name="Ament-Velasquez S.L."/>
            <person name="Kruys A."/>
            <person name="Hutchinson M.I."/>
            <person name="Powell A.J."/>
            <person name="Barry K."/>
            <person name="Miller A.N."/>
            <person name="Grigoriev I.V."/>
            <person name="Debuchy R."/>
            <person name="Gladieux P."/>
            <person name="Hiltunen Thoren M."/>
            <person name="Johannesson H."/>
        </authorList>
    </citation>
    <scope>NUCLEOTIDE SEQUENCE</scope>
    <source>
        <strain evidence="8">PSN293</strain>
    </source>
</reference>
<comment type="subcellular location">
    <subcellularLocation>
        <location evidence="1">Membrane</location>
        <topology evidence="1">Single-pass membrane protein</topology>
    </subcellularLocation>
</comment>
<dbReference type="GO" id="GO:0005737">
    <property type="term" value="C:cytoplasm"/>
    <property type="evidence" value="ECO:0007669"/>
    <property type="project" value="TreeGrafter"/>
</dbReference>
<evidence type="ECO:0000256" key="2">
    <source>
        <dbReference type="ARBA" id="ARBA00012405"/>
    </source>
</evidence>
<dbReference type="AlphaFoldDB" id="A0AAN6XZL4"/>
<dbReference type="InterPro" id="IPR006094">
    <property type="entry name" value="Oxid_FAD_bind_N"/>
</dbReference>
<keyword evidence="6" id="KW-0472">Membrane</keyword>
<name>A0AAN6XZL4_9PEZI</name>
<dbReference type="InterPro" id="IPR036318">
    <property type="entry name" value="FAD-bd_PCMH-like_sf"/>
</dbReference>
<dbReference type="GO" id="GO:0008202">
    <property type="term" value="P:steroid metabolic process"/>
    <property type="evidence" value="ECO:0007669"/>
    <property type="project" value="TreeGrafter"/>
</dbReference>
<evidence type="ECO:0000256" key="5">
    <source>
        <dbReference type="ARBA" id="ARBA00023002"/>
    </source>
</evidence>
<dbReference type="Pfam" id="PF01565">
    <property type="entry name" value="FAD_binding_4"/>
    <property type="match status" value="1"/>
</dbReference>
<dbReference type="GO" id="GO:0050614">
    <property type="term" value="F:Delta24-sterol reductase activity"/>
    <property type="evidence" value="ECO:0007669"/>
    <property type="project" value="UniProtKB-EC"/>
</dbReference>
<dbReference type="GO" id="GO:0071949">
    <property type="term" value="F:FAD binding"/>
    <property type="evidence" value="ECO:0007669"/>
    <property type="project" value="InterPro"/>
</dbReference>
<sequence length="493" mass="55443">MDHHNEAVTKIAKRVKEFHAQGKPFRIYHGSTNTTRRATRSPDLAIDISGLKSVLSVRKETKTALVEPNVPMDALVKETLKHGLVPPVVMEFPGITCGGAFAGTGGESSSFRWGTFDRIVNGVEIVLADGEVVWASEAENSDLFDASAGAFGTFGVVTLLEVQLVPAKSKLVRLSYHSVQSAAEATVTFRQLCEVDAVTGKYAWDYIDGIMFSPRSGVIITGKILDEPEKVTATYSRAIDNWYYSDVQDKLKAHLDECWVDVVPIQDYLFRYDRGAFWCARHSFDYLGLPFNTFTRWLLDGFMHTRDLFNMLHATGTMINSIIQDLCIPAKNVEMFISYATVEFGLWPLWLCPIKPNAGRGIFQLSPGRGDGRDDLSDDLWINVGLWGRAPPNVEEAVAANMRLEEVVQELGGYKWLYGQTFYTEEQFWDIYPKKQYDELRIKYRATSLPSAYDKVKTEVRTEREKAAGGWKEIWPFEAIIAFFGAITGFGKK</sequence>
<keyword evidence="5" id="KW-0560">Oxidoreductase</keyword>
<dbReference type="EMBL" id="MU858201">
    <property type="protein sequence ID" value="KAK4209565.1"/>
    <property type="molecule type" value="Genomic_DNA"/>
</dbReference>
<dbReference type="Proteomes" id="UP001301769">
    <property type="component" value="Unassembled WGS sequence"/>
</dbReference>
<dbReference type="InterPro" id="IPR016169">
    <property type="entry name" value="FAD-bd_PCMH_sub2"/>
</dbReference>
<dbReference type="PROSITE" id="PS51387">
    <property type="entry name" value="FAD_PCMH"/>
    <property type="match status" value="1"/>
</dbReference>
<evidence type="ECO:0000256" key="4">
    <source>
        <dbReference type="ARBA" id="ARBA00022989"/>
    </source>
</evidence>
<protein>
    <recommendedName>
        <fullName evidence="2">Delta(24)-sterol reductase</fullName>
        <ecNumber evidence="2">1.3.1.72</ecNumber>
    </recommendedName>
</protein>
<dbReference type="InterPro" id="IPR040165">
    <property type="entry name" value="Diminuto-like"/>
</dbReference>
<dbReference type="GO" id="GO:0016020">
    <property type="term" value="C:membrane"/>
    <property type="evidence" value="ECO:0007669"/>
    <property type="project" value="UniProtKB-SubCell"/>
</dbReference>
<gene>
    <name evidence="8" type="ORF">QBC37DRAFT_50427</name>
</gene>
<keyword evidence="3" id="KW-0812">Transmembrane</keyword>
<keyword evidence="9" id="KW-1185">Reference proteome</keyword>
<evidence type="ECO:0000313" key="9">
    <source>
        <dbReference type="Proteomes" id="UP001301769"/>
    </source>
</evidence>
<evidence type="ECO:0000256" key="1">
    <source>
        <dbReference type="ARBA" id="ARBA00004167"/>
    </source>
</evidence>
<dbReference type="PANTHER" id="PTHR10801:SF0">
    <property type="entry name" value="DELTA(24)-STEROL REDUCTASE"/>
    <property type="match status" value="1"/>
</dbReference>
<comment type="caution">
    <text evidence="8">The sequence shown here is derived from an EMBL/GenBank/DDBJ whole genome shotgun (WGS) entry which is preliminary data.</text>
</comment>